<organism evidence="1 2">
    <name type="scientific">Adineta steineri</name>
    <dbReference type="NCBI Taxonomy" id="433720"/>
    <lineage>
        <taxon>Eukaryota</taxon>
        <taxon>Metazoa</taxon>
        <taxon>Spiralia</taxon>
        <taxon>Gnathifera</taxon>
        <taxon>Rotifera</taxon>
        <taxon>Eurotatoria</taxon>
        <taxon>Bdelloidea</taxon>
        <taxon>Adinetida</taxon>
        <taxon>Adinetidae</taxon>
        <taxon>Adineta</taxon>
    </lineage>
</organism>
<gene>
    <name evidence="1" type="ORF">QVE165_LOCUS32500</name>
</gene>
<dbReference type="EMBL" id="CAJNOM010000289">
    <property type="protein sequence ID" value="CAF1323912.1"/>
    <property type="molecule type" value="Genomic_DNA"/>
</dbReference>
<evidence type="ECO:0000313" key="2">
    <source>
        <dbReference type="Proteomes" id="UP000663832"/>
    </source>
</evidence>
<sequence>MSELLPVNDCYNAILEEIKQFSEQEAVSKNISLDGLNAKERSQVYKLFETTYDQLLQFDRQYSLNNGEKQVVLTVKKITPNEKMKITSVTIDDAIVREFRKYTKLPIPIINHQFIDYYIDCLNPYNDGRTMFSQFIKDVESHETVSRLRSRIEQVLDNIVSHIRDHSSMQSFRDNMFEEEIKFRKSSPYKTSGELYKKENQDKLFISVDINKASYNILKYYHPEVFNHLSTWEEFVLSFCGDKPIHILTSSKAIRVRTLGSVNFEKRISFLAEYFIRKVLHEMNITPSSVLNIAKDEVILSYDQTTFHRLFNGHHGPFFRVEAFRLVKLPTYDYFVKEYFQPVQGIDHQEIEIIRREFRCIPLIFLMQCIKQYEGKLILEIDRKITVETGQVATLDESIF</sequence>
<evidence type="ECO:0000313" key="1">
    <source>
        <dbReference type="EMBL" id="CAF1323912.1"/>
    </source>
</evidence>
<reference evidence="1" key="1">
    <citation type="submission" date="2021-02" db="EMBL/GenBank/DDBJ databases">
        <authorList>
            <person name="Nowell W R."/>
        </authorList>
    </citation>
    <scope>NUCLEOTIDE SEQUENCE</scope>
</reference>
<dbReference type="OrthoDB" id="10002673at2759"/>
<keyword evidence="2" id="KW-1185">Reference proteome</keyword>
<accession>A0A815FIM5</accession>
<dbReference type="AlphaFoldDB" id="A0A815FIM5"/>
<name>A0A815FIM5_9BILA</name>
<comment type="caution">
    <text evidence="1">The sequence shown here is derived from an EMBL/GenBank/DDBJ whole genome shotgun (WGS) entry which is preliminary data.</text>
</comment>
<dbReference type="Proteomes" id="UP000663832">
    <property type="component" value="Unassembled WGS sequence"/>
</dbReference>
<protein>
    <submittedName>
        <fullName evidence="1">Uncharacterized protein</fullName>
    </submittedName>
</protein>
<proteinExistence type="predicted"/>